<dbReference type="OrthoDB" id="550575at2759"/>
<name>A0A6A3NI23_9STRA</name>
<feature type="region of interest" description="Disordered" evidence="1">
    <location>
        <begin position="1"/>
        <end position="48"/>
    </location>
</feature>
<dbReference type="EMBL" id="QXFU01000196">
    <property type="protein sequence ID" value="KAE9040662.1"/>
    <property type="molecule type" value="Genomic_DNA"/>
</dbReference>
<proteinExistence type="predicted"/>
<gene>
    <name evidence="2" type="ORF">PR002_g4847</name>
</gene>
<evidence type="ECO:0000313" key="2">
    <source>
        <dbReference type="EMBL" id="KAE9040662.1"/>
    </source>
</evidence>
<accession>A0A6A3NI23</accession>
<dbReference type="Proteomes" id="UP000435112">
    <property type="component" value="Unassembled WGS sequence"/>
</dbReference>
<evidence type="ECO:0000256" key="1">
    <source>
        <dbReference type="SAM" id="MobiDB-lite"/>
    </source>
</evidence>
<reference evidence="2 3" key="1">
    <citation type="submission" date="2018-09" db="EMBL/GenBank/DDBJ databases">
        <title>Genomic investigation of the strawberry pathogen Phytophthora fragariae indicates pathogenicity is determined by transcriptional variation in three key races.</title>
        <authorList>
            <person name="Adams T.M."/>
            <person name="Armitage A.D."/>
            <person name="Sobczyk M.K."/>
            <person name="Bates H.J."/>
            <person name="Dunwell J.M."/>
            <person name="Nellist C.F."/>
            <person name="Harrison R.J."/>
        </authorList>
    </citation>
    <scope>NUCLEOTIDE SEQUENCE [LARGE SCALE GENOMIC DNA]</scope>
    <source>
        <strain evidence="2 3">SCRP324</strain>
    </source>
</reference>
<evidence type="ECO:0000313" key="3">
    <source>
        <dbReference type="Proteomes" id="UP000435112"/>
    </source>
</evidence>
<organism evidence="2 3">
    <name type="scientific">Phytophthora rubi</name>
    <dbReference type="NCBI Taxonomy" id="129364"/>
    <lineage>
        <taxon>Eukaryota</taxon>
        <taxon>Sar</taxon>
        <taxon>Stramenopiles</taxon>
        <taxon>Oomycota</taxon>
        <taxon>Peronosporomycetes</taxon>
        <taxon>Peronosporales</taxon>
        <taxon>Peronosporaceae</taxon>
        <taxon>Phytophthora</taxon>
    </lineage>
</organism>
<dbReference type="AlphaFoldDB" id="A0A6A3NI23"/>
<sequence length="205" mass="22401">MVNDGTRRTKKQSLPLPLPLAPVAPRVSVNQEEATRTNVASNGNRTSSAKAHARNLAKLQMHLPREVVYFDPRLRVYHEHVNLGGWRVTDASLQQLQEKSSIQDSSQNGKNLAKSSFHTLTVDGSAHISVKGLRVMLEASAEGGGTLHVLRLAQCQLLSRGGGELLEVYGGVESSCGVDKLKLLSRERVQLSCRFLISAMLPSLR</sequence>
<feature type="compositionally biased region" description="Polar residues" evidence="1">
    <location>
        <begin position="28"/>
        <end position="48"/>
    </location>
</feature>
<comment type="caution">
    <text evidence="2">The sequence shown here is derived from an EMBL/GenBank/DDBJ whole genome shotgun (WGS) entry which is preliminary data.</text>
</comment>
<protein>
    <submittedName>
        <fullName evidence="2">Uncharacterized protein</fullName>
    </submittedName>
</protein>